<dbReference type="PROSITE" id="PS51192">
    <property type="entry name" value="HELICASE_ATP_BIND_1"/>
    <property type="match status" value="1"/>
</dbReference>
<comment type="similarity">
    <text evidence="5">Belongs to the DEAD box helicase family.</text>
</comment>
<dbReference type="GO" id="GO:0003724">
    <property type="term" value="F:RNA helicase activity"/>
    <property type="evidence" value="ECO:0007669"/>
    <property type="project" value="UniProtKB-EC"/>
</dbReference>
<dbReference type="InterPro" id="IPR012677">
    <property type="entry name" value="Nucleotide-bd_a/b_plait_sf"/>
</dbReference>
<evidence type="ECO:0000256" key="5">
    <source>
        <dbReference type="ARBA" id="ARBA00038437"/>
    </source>
</evidence>
<evidence type="ECO:0000256" key="2">
    <source>
        <dbReference type="ARBA" id="ARBA00022801"/>
    </source>
</evidence>
<dbReference type="EC" id="3.6.4.13" evidence="8"/>
<evidence type="ECO:0000259" key="7">
    <source>
        <dbReference type="PROSITE" id="PS51194"/>
    </source>
</evidence>
<evidence type="ECO:0000313" key="8">
    <source>
        <dbReference type="EMBL" id="VYT97807.1"/>
    </source>
</evidence>
<evidence type="ECO:0000256" key="4">
    <source>
        <dbReference type="ARBA" id="ARBA00022840"/>
    </source>
</evidence>
<keyword evidence="3 8" id="KW-0347">Helicase</keyword>
<dbReference type="PANTHER" id="PTHR47959">
    <property type="entry name" value="ATP-DEPENDENT RNA HELICASE RHLE-RELATED"/>
    <property type="match status" value="1"/>
</dbReference>
<dbReference type="PROSITE" id="PS51194">
    <property type="entry name" value="HELICASE_CTER"/>
    <property type="match status" value="1"/>
</dbReference>
<evidence type="ECO:0000259" key="6">
    <source>
        <dbReference type="PROSITE" id="PS51192"/>
    </source>
</evidence>
<dbReference type="Pfam" id="PF00270">
    <property type="entry name" value="DEAD"/>
    <property type="match status" value="1"/>
</dbReference>
<dbReference type="SMART" id="SM00490">
    <property type="entry name" value="HELICc"/>
    <property type="match status" value="1"/>
</dbReference>
<dbReference type="Gene3D" id="3.30.70.330">
    <property type="match status" value="1"/>
</dbReference>
<dbReference type="GO" id="GO:0005829">
    <property type="term" value="C:cytosol"/>
    <property type="evidence" value="ECO:0007669"/>
    <property type="project" value="TreeGrafter"/>
</dbReference>
<keyword evidence="2 8" id="KW-0378">Hydrolase</keyword>
<dbReference type="CDD" id="cd00268">
    <property type="entry name" value="DEADc"/>
    <property type="match status" value="1"/>
</dbReference>
<dbReference type="RefSeq" id="WP_024038077.1">
    <property type="nucleotide sequence ID" value="NZ_CACRUE010000024.1"/>
</dbReference>
<organism evidence="8">
    <name type="scientific">Intestinibacter bartlettii</name>
    <dbReference type="NCBI Taxonomy" id="261299"/>
    <lineage>
        <taxon>Bacteria</taxon>
        <taxon>Bacillati</taxon>
        <taxon>Bacillota</taxon>
        <taxon>Clostridia</taxon>
        <taxon>Peptostreptococcales</taxon>
        <taxon>Peptostreptococcaceae</taxon>
        <taxon>Intestinibacter</taxon>
    </lineage>
</organism>
<keyword evidence="1" id="KW-0547">Nucleotide-binding</keyword>
<dbReference type="AlphaFoldDB" id="A0A6N3B5D3"/>
<dbReference type="InterPro" id="IPR014001">
    <property type="entry name" value="Helicase_ATP-bd"/>
</dbReference>
<dbReference type="SUPFAM" id="SSF52540">
    <property type="entry name" value="P-loop containing nucleoside triphosphate hydrolases"/>
    <property type="match status" value="1"/>
</dbReference>
<evidence type="ECO:0000256" key="1">
    <source>
        <dbReference type="ARBA" id="ARBA00022741"/>
    </source>
</evidence>
<dbReference type="InterPro" id="IPR011545">
    <property type="entry name" value="DEAD/DEAH_box_helicase_dom"/>
</dbReference>
<dbReference type="GO" id="GO:0005524">
    <property type="term" value="F:ATP binding"/>
    <property type="evidence" value="ECO:0007669"/>
    <property type="project" value="UniProtKB-KW"/>
</dbReference>
<dbReference type="InterPro" id="IPR005580">
    <property type="entry name" value="DbpA/CsdA_RNA-bd_dom"/>
</dbReference>
<protein>
    <submittedName>
        <fullName evidence="8">ATP-dependent RNA helicase DbpA</fullName>
        <ecNumber evidence="8">3.6.4.13</ecNumber>
    </submittedName>
</protein>
<proteinExistence type="inferred from homology"/>
<name>A0A6N3B5D3_9FIRM</name>
<dbReference type="InterPro" id="IPR044742">
    <property type="entry name" value="DEAD/DEAH_RhlB"/>
</dbReference>
<dbReference type="Pfam" id="PF00271">
    <property type="entry name" value="Helicase_C"/>
    <property type="match status" value="1"/>
</dbReference>
<gene>
    <name evidence="8" type="primary">dbpA</name>
    <name evidence="8" type="ORF">IBLFYP30_01436</name>
</gene>
<dbReference type="GO" id="GO:0003676">
    <property type="term" value="F:nucleic acid binding"/>
    <property type="evidence" value="ECO:0007669"/>
    <property type="project" value="InterPro"/>
</dbReference>
<dbReference type="Pfam" id="PF03880">
    <property type="entry name" value="DbpA"/>
    <property type="match status" value="1"/>
</dbReference>
<dbReference type="InterPro" id="IPR050079">
    <property type="entry name" value="DEAD_box_RNA_helicase"/>
</dbReference>
<feature type="domain" description="Helicase C-terminal" evidence="7">
    <location>
        <begin position="214"/>
        <end position="377"/>
    </location>
</feature>
<dbReference type="PANTHER" id="PTHR47959:SF1">
    <property type="entry name" value="ATP-DEPENDENT RNA HELICASE DBPA"/>
    <property type="match status" value="1"/>
</dbReference>
<dbReference type="EMBL" id="CACRUE010000024">
    <property type="protein sequence ID" value="VYT97807.1"/>
    <property type="molecule type" value="Genomic_DNA"/>
</dbReference>
<dbReference type="InterPro" id="IPR001650">
    <property type="entry name" value="Helicase_C-like"/>
</dbReference>
<dbReference type="CDD" id="cd18787">
    <property type="entry name" value="SF2_C_DEAD"/>
    <property type="match status" value="1"/>
</dbReference>
<keyword evidence="4" id="KW-0067">ATP-binding</keyword>
<sequence>MNSFNNFNLDTEILKSLDILDYKIPSQVQSRVIPVLLDKKDILVKSKTGTGKSAAFAIPICNKIKKLENKLKVLVIVPTRELALQVKEEIEKIGRLKMIKCSVILGKEPLKNQRLELKQGTNVIVATPGRMIDHISRGSVDLGDLDYFIIDEVDKMFTKGFETDINTIMKNIPNTSCKAFFSATVDDDLKEICNGYMRDYEYIEVDEEEILKNQIEEKYIKVEKQKLKYDALKNVLYKFKPETTIIFTNTKKQAEVLYENMKSEGFLVEQIHGDISQERRFYIIDSFKKHEFNILISSDIISRGIHIDDVSLVINYDIPSDSEIYVHRIGRTGRAGKRGKAISLVSNNECRDFENIEVYTKNKIEVIDIEYCEKDKIEYQKTIKELLNKYALLENQEQDEFKGEVVKIHISIGKKKKIRIGDIVGALSNIDGLENSDLGVIKIYDNYSTVDILNQKGKKFLNDYKEIIVKNKKAKIREEK</sequence>
<dbReference type="Gene3D" id="3.40.50.300">
    <property type="entry name" value="P-loop containing nucleotide triphosphate hydrolases"/>
    <property type="match status" value="2"/>
</dbReference>
<accession>A0A6N3B5D3</accession>
<evidence type="ECO:0000256" key="3">
    <source>
        <dbReference type="ARBA" id="ARBA00022806"/>
    </source>
</evidence>
<dbReference type="InterPro" id="IPR027417">
    <property type="entry name" value="P-loop_NTPase"/>
</dbReference>
<reference evidence="8" key="1">
    <citation type="submission" date="2019-11" db="EMBL/GenBank/DDBJ databases">
        <authorList>
            <person name="Feng L."/>
        </authorList>
    </citation>
    <scope>NUCLEOTIDE SEQUENCE</scope>
    <source>
        <strain evidence="8">IbartlettiiLFYP30</strain>
    </source>
</reference>
<feature type="domain" description="Helicase ATP-binding" evidence="6">
    <location>
        <begin position="33"/>
        <end position="203"/>
    </location>
</feature>
<dbReference type="GO" id="GO:0016787">
    <property type="term" value="F:hydrolase activity"/>
    <property type="evidence" value="ECO:0007669"/>
    <property type="project" value="UniProtKB-KW"/>
</dbReference>
<dbReference type="SMART" id="SM00487">
    <property type="entry name" value="DEXDc"/>
    <property type="match status" value="1"/>
</dbReference>